<keyword evidence="1" id="KW-0227">DNA damage</keyword>
<dbReference type="Gene3D" id="3.40.470.10">
    <property type="entry name" value="Uracil-DNA glycosylase-like domain"/>
    <property type="match status" value="1"/>
</dbReference>
<dbReference type="PANTHER" id="PTHR12159:SF9">
    <property type="entry name" value="G_T MISMATCH-SPECIFIC THYMINE DNA GLYCOSYLASE"/>
    <property type="match status" value="1"/>
</dbReference>
<feature type="compositionally biased region" description="Acidic residues" evidence="4">
    <location>
        <begin position="15"/>
        <end position="27"/>
    </location>
</feature>
<dbReference type="Proteomes" id="UP001498398">
    <property type="component" value="Unassembled WGS sequence"/>
</dbReference>
<feature type="region of interest" description="Disordered" evidence="4">
    <location>
        <begin position="46"/>
        <end position="109"/>
    </location>
</feature>
<feature type="domain" description="Uracil-DNA glycosylase-like" evidence="5">
    <location>
        <begin position="129"/>
        <end position="244"/>
    </location>
</feature>
<dbReference type="CDD" id="cd10028">
    <property type="entry name" value="UDG-F2_TDG_MUG"/>
    <property type="match status" value="1"/>
</dbReference>
<evidence type="ECO:0000256" key="4">
    <source>
        <dbReference type="SAM" id="MobiDB-lite"/>
    </source>
</evidence>
<evidence type="ECO:0000259" key="5">
    <source>
        <dbReference type="Pfam" id="PF03167"/>
    </source>
</evidence>
<gene>
    <name evidence="6" type="primary">thp1_1</name>
    <name evidence="6" type="ORF">VKT23_010437</name>
</gene>
<feature type="region of interest" description="Disordered" evidence="4">
    <location>
        <begin position="1"/>
        <end position="30"/>
    </location>
</feature>
<evidence type="ECO:0000256" key="2">
    <source>
        <dbReference type="ARBA" id="ARBA00022801"/>
    </source>
</evidence>
<dbReference type="PANTHER" id="PTHR12159">
    <property type="entry name" value="G/T AND G/U MISMATCH-SPECIFIC DNA GLYCOSYLASE"/>
    <property type="match status" value="1"/>
</dbReference>
<dbReference type="SUPFAM" id="SSF52141">
    <property type="entry name" value="Uracil-DNA glycosylase-like"/>
    <property type="match status" value="1"/>
</dbReference>
<evidence type="ECO:0000256" key="1">
    <source>
        <dbReference type="ARBA" id="ARBA00022763"/>
    </source>
</evidence>
<feature type="compositionally biased region" description="Polar residues" evidence="4">
    <location>
        <begin position="46"/>
        <end position="93"/>
    </location>
</feature>
<feature type="compositionally biased region" description="Polar residues" evidence="4">
    <location>
        <begin position="1"/>
        <end position="10"/>
    </location>
</feature>
<protein>
    <submittedName>
        <fullName evidence="6">Uracil DNA N-glycosylase Thp1</fullName>
        <ecNumber evidence="6">3.2.2.29</ecNumber>
    </submittedName>
</protein>
<keyword evidence="2 6" id="KW-0378">Hydrolase</keyword>
<keyword evidence="6" id="KW-0326">Glycosidase</keyword>
<dbReference type="EMBL" id="JBANRG010000020">
    <property type="protein sequence ID" value="KAK7457137.1"/>
    <property type="molecule type" value="Genomic_DNA"/>
</dbReference>
<sequence length="342" mass="38153">MSSDSQQTLKRTYEQAEEYEDDEEVDQLTETSVQGFKASLTRFTYTSSNHSFPKTGVENSSIGPSTSSPNAGRLASRSSSSKTGARVSSASQESPEKRIGSPRKKARGYASPDTYAHLHHINDHLAGGLDIVFCGINPGQRSAELGHHFAHPTNHFWKCLHLSGLTSSQIPPTEDYTLPERFSYGLTNIVDRPTAEASELKDSELTAGVPSFLEKVDKYRPRIVCFVGLNIGRSVLKYVMKGDRRKPKERQEFSPGWQPYKLVYKDSESGGISETLFYAVPSTSGKVQGYQVSLWSSLRLYTETNVLQLPDKTLLFKQLKDDLEHIKNGTFSRALQFSELKI</sequence>
<accession>A0ABR1JC94</accession>
<dbReference type="InterPro" id="IPR015637">
    <property type="entry name" value="MUG/TDG"/>
</dbReference>
<dbReference type="InterPro" id="IPR005122">
    <property type="entry name" value="Uracil-DNA_glycosylase-like"/>
</dbReference>
<evidence type="ECO:0000256" key="3">
    <source>
        <dbReference type="ARBA" id="ARBA00023204"/>
    </source>
</evidence>
<keyword evidence="7" id="KW-1185">Reference proteome</keyword>
<reference evidence="6 7" key="1">
    <citation type="submission" date="2024-01" db="EMBL/GenBank/DDBJ databases">
        <title>A draft genome for the cacao thread blight pathogen Marasmiellus scandens.</title>
        <authorList>
            <person name="Baruah I.K."/>
            <person name="Leung J."/>
            <person name="Bukari Y."/>
            <person name="Amoako-Attah I."/>
            <person name="Meinhardt L.W."/>
            <person name="Bailey B.A."/>
            <person name="Cohen S.P."/>
        </authorList>
    </citation>
    <scope>NUCLEOTIDE SEQUENCE [LARGE SCALE GENOMIC DNA]</scope>
    <source>
        <strain evidence="6 7">GH-19</strain>
    </source>
</reference>
<evidence type="ECO:0000313" key="7">
    <source>
        <dbReference type="Proteomes" id="UP001498398"/>
    </source>
</evidence>
<dbReference type="Pfam" id="PF03167">
    <property type="entry name" value="UDG"/>
    <property type="match status" value="1"/>
</dbReference>
<proteinExistence type="predicted"/>
<comment type="caution">
    <text evidence="6">The sequence shown here is derived from an EMBL/GenBank/DDBJ whole genome shotgun (WGS) entry which is preliminary data.</text>
</comment>
<dbReference type="EC" id="3.2.2.29" evidence="6"/>
<organism evidence="6 7">
    <name type="scientific">Marasmiellus scandens</name>
    <dbReference type="NCBI Taxonomy" id="2682957"/>
    <lineage>
        <taxon>Eukaryota</taxon>
        <taxon>Fungi</taxon>
        <taxon>Dikarya</taxon>
        <taxon>Basidiomycota</taxon>
        <taxon>Agaricomycotina</taxon>
        <taxon>Agaricomycetes</taxon>
        <taxon>Agaricomycetidae</taxon>
        <taxon>Agaricales</taxon>
        <taxon>Marasmiineae</taxon>
        <taxon>Omphalotaceae</taxon>
        <taxon>Marasmiellus</taxon>
    </lineage>
</organism>
<dbReference type="InterPro" id="IPR036895">
    <property type="entry name" value="Uracil-DNA_glycosylase-like_sf"/>
</dbReference>
<evidence type="ECO:0000313" key="6">
    <source>
        <dbReference type="EMBL" id="KAK7457137.1"/>
    </source>
</evidence>
<keyword evidence="3" id="KW-0234">DNA repair</keyword>
<name>A0ABR1JC94_9AGAR</name>
<dbReference type="GO" id="GO:0141016">
    <property type="term" value="F:G/T mismatch-specific thymine-DNA glycosylase activity"/>
    <property type="evidence" value="ECO:0007669"/>
    <property type="project" value="UniProtKB-EC"/>
</dbReference>